<feature type="domain" description="Tetracyclin repressor-like C-terminal" evidence="1">
    <location>
        <begin position="84"/>
        <end position="210"/>
    </location>
</feature>
<proteinExistence type="predicted"/>
<evidence type="ECO:0000259" key="1">
    <source>
        <dbReference type="Pfam" id="PF17931"/>
    </source>
</evidence>
<comment type="caution">
    <text evidence="2">The sequence shown here is derived from an EMBL/GenBank/DDBJ whole genome shotgun (WGS) entry which is preliminary data.</text>
</comment>
<dbReference type="Proteomes" id="UP001596997">
    <property type="component" value="Unassembled WGS sequence"/>
</dbReference>
<sequence length="218" mass="25790">MAKEIEIDDNKIVELYMNACLLNKDNLSSVYAFCNYYEFEESKFYEYFTSFEALEMHIFKLFFTQTQSVLMNSKQYEAYDPKHKLLSFYYTFFELLTANRSFVVLKLKESKNKLEIIKKMQSLKEAFKLYVKELGIEKVDFKNDKINKLQDSSMSNLAWLQLISILKFWIDDTSTKFEKTDVFIEKSVKAGFDVMNIAPVKSVFDLAKFLWKEKGAMS</sequence>
<name>A0ABW3I274_9FLAO</name>
<organism evidence="2 3">
    <name type="scientific">Pseudofulvibacter geojedonensis</name>
    <dbReference type="NCBI Taxonomy" id="1123758"/>
    <lineage>
        <taxon>Bacteria</taxon>
        <taxon>Pseudomonadati</taxon>
        <taxon>Bacteroidota</taxon>
        <taxon>Flavobacteriia</taxon>
        <taxon>Flavobacteriales</taxon>
        <taxon>Flavobacteriaceae</taxon>
        <taxon>Pseudofulvibacter</taxon>
    </lineage>
</organism>
<gene>
    <name evidence="2" type="ORF">ACFQ1O_08165</name>
</gene>
<keyword evidence="3" id="KW-1185">Reference proteome</keyword>
<protein>
    <submittedName>
        <fullName evidence="2">TetR family transcriptional regulator C-terminal domain-containing protein</fullName>
    </submittedName>
</protein>
<dbReference type="InterPro" id="IPR041673">
    <property type="entry name" value="TetR_C_23"/>
</dbReference>
<evidence type="ECO:0000313" key="2">
    <source>
        <dbReference type="EMBL" id="MFD0963974.1"/>
    </source>
</evidence>
<dbReference type="SUPFAM" id="SSF48498">
    <property type="entry name" value="Tetracyclin repressor-like, C-terminal domain"/>
    <property type="match status" value="1"/>
</dbReference>
<dbReference type="InterPro" id="IPR036271">
    <property type="entry name" value="Tet_transcr_reg_TetR-rel_C_sf"/>
</dbReference>
<dbReference type="EMBL" id="JBHTJM010000008">
    <property type="protein sequence ID" value="MFD0963974.1"/>
    <property type="molecule type" value="Genomic_DNA"/>
</dbReference>
<evidence type="ECO:0000313" key="3">
    <source>
        <dbReference type="Proteomes" id="UP001596997"/>
    </source>
</evidence>
<dbReference type="Gene3D" id="1.10.357.10">
    <property type="entry name" value="Tetracycline Repressor, domain 2"/>
    <property type="match status" value="1"/>
</dbReference>
<accession>A0ABW3I274</accession>
<dbReference type="Pfam" id="PF17931">
    <property type="entry name" value="TetR_C_23"/>
    <property type="match status" value="1"/>
</dbReference>
<reference evidence="3" key="1">
    <citation type="journal article" date="2019" name="Int. J. Syst. Evol. Microbiol.">
        <title>The Global Catalogue of Microorganisms (GCM) 10K type strain sequencing project: providing services to taxonomists for standard genome sequencing and annotation.</title>
        <authorList>
            <consortium name="The Broad Institute Genomics Platform"/>
            <consortium name="The Broad Institute Genome Sequencing Center for Infectious Disease"/>
            <person name="Wu L."/>
            <person name="Ma J."/>
        </authorList>
    </citation>
    <scope>NUCLEOTIDE SEQUENCE [LARGE SCALE GENOMIC DNA]</scope>
    <source>
        <strain evidence="3">CCUG 62114</strain>
    </source>
</reference>
<dbReference type="RefSeq" id="WP_377715236.1">
    <property type="nucleotide sequence ID" value="NZ_JBHTJM010000008.1"/>
</dbReference>